<keyword evidence="3" id="KW-1185">Reference proteome</keyword>
<dbReference type="PRINTS" id="PR00419">
    <property type="entry name" value="ADXRDTASE"/>
</dbReference>
<proteinExistence type="predicted"/>
<dbReference type="AlphaFoldDB" id="A0ABD5M2Z1"/>
<dbReference type="Gene3D" id="3.50.50.60">
    <property type="entry name" value="FAD/NAD(P)-binding domain"/>
    <property type="match status" value="2"/>
</dbReference>
<dbReference type="InterPro" id="IPR002937">
    <property type="entry name" value="Amino_oxidase"/>
</dbReference>
<reference evidence="2 3" key="1">
    <citation type="submission" date="2024-06" db="EMBL/GenBank/DDBJ databases">
        <title>Halorubrum miltondacostae sp. nov., a potential PHA producer isolated from an inland solar saltern in Rio Maior, Portugal.</title>
        <authorList>
            <person name="Albuquerque L."/>
            <person name="Viver T."/>
            <person name="Barroso C."/>
            <person name="Claudino R."/>
            <person name="Galvan M."/>
            <person name="Simoes G."/>
            <person name="Lobo Da Cunha A."/>
            <person name="Egas C."/>
        </authorList>
    </citation>
    <scope>NUCLEOTIDE SEQUENCE [LARGE SCALE GENOMIC DNA]</scope>
    <source>
        <strain evidence="2 3">RMP-11</strain>
    </source>
</reference>
<dbReference type="EMBL" id="JBEDNY010000004">
    <property type="protein sequence ID" value="MEZ3164624.1"/>
    <property type="molecule type" value="Genomic_DNA"/>
</dbReference>
<evidence type="ECO:0000259" key="1">
    <source>
        <dbReference type="Pfam" id="PF01593"/>
    </source>
</evidence>
<protein>
    <submittedName>
        <fullName evidence="2">NAD(P)/FAD-dependent oxidoreductase</fullName>
        <ecNumber evidence="2">1.-.-.-</ecNumber>
    </submittedName>
</protein>
<dbReference type="PANTHER" id="PTHR42841">
    <property type="entry name" value="AMINE OXIDASE"/>
    <property type="match status" value="1"/>
</dbReference>
<evidence type="ECO:0000313" key="2">
    <source>
        <dbReference type="EMBL" id="MEZ3164624.1"/>
    </source>
</evidence>
<accession>A0ABD5M2Z1</accession>
<gene>
    <name evidence="2" type="ORF">ABNG04_12195</name>
</gene>
<sequence>MNGDATVVGGGLAGLVAATRLAEAGADVTLYERRPEVGGRVRTETVDGFTLDRGFQVLFSSYPAVERELGAEGLDALDLRTFAPGATICRPGSRSVLGDPLRDPLSALPSLLNSEVSFSDKLRTLALRYDLGNRDEAAFFAGRDAPIREYLRDWGFADDYVENFVEPFYGGITLDRSLSTSKQVFEYTFRAMGRGSIGVPAAGMAALPATLADRAREAGVAMETGEDVESIRIAGEGRIPFRKGPADGATVELADGTTRETDAVVVATSPPEARRLTGVESVPTEGVPNVTGWYALPAGESFETGGRILLNAAAESPNAVVPMSEVAPEYAPDDRALLAATFLGEESLDRDESELRDDVRDALGAWYPERDFDGLEPVDVHRVRFAQFAQPPGVHAGLPDPDDPEGPVVLAGDYTEWSSIQGALESGRKAASAATGHL</sequence>
<feature type="domain" description="Amine oxidase" evidence="1">
    <location>
        <begin position="12"/>
        <end position="433"/>
    </location>
</feature>
<keyword evidence="2" id="KW-0560">Oxidoreductase</keyword>
<dbReference type="GO" id="GO:0016491">
    <property type="term" value="F:oxidoreductase activity"/>
    <property type="evidence" value="ECO:0007669"/>
    <property type="project" value="UniProtKB-KW"/>
</dbReference>
<dbReference type="InterPro" id="IPR036188">
    <property type="entry name" value="FAD/NAD-bd_sf"/>
</dbReference>
<dbReference type="SUPFAM" id="SSF51905">
    <property type="entry name" value="FAD/NAD(P)-binding domain"/>
    <property type="match status" value="1"/>
</dbReference>
<dbReference type="Proteomes" id="UP001567572">
    <property type="component" value="Unassembled WGS sequence"/>
</dbReference>
<organism evidence="2 3">
    <name type="scientific">Halorubrum miltondacostae</name>
    <dbReference type="NCBI Taxonomy" id="3076378"/>
    <lineage>
        <taxon>Archaea</taxon>
        <taxon>Methanobacteriati</taxon>
        <taxon>Methanobacteriota</taxon>
        <taxon>Stenosarchaea group</taxon>
        <taxon>Halobacteria</taxon>
        <taxon>Halobacteriales</taxon>
        <taxon>Haloferacaceae</taxon>
        <taxon>Halorubrum</taxon>
    </lineage>
</organism>
<dbReference type="RefSeq" id="WP_371162693.1">
    <property type="nucleotide sequence ID" value="NZ_JBEDNX010000008.1"/>
</dbReference>
<name>A0ABD5M2Z1_9EURY</name>
<evidence type="ECO:0000313" key="3">
    <source>
        <dbReference type="Proteomes" id="UP001567572"/>
    </source>
</evidence>
<dbReference type="Pfam" id="PF01593">
    <property type="entry name" value="Amino_oxidase"/>
    <property type="match status" value="1"/>
</dbReference>
<comment type="caution">
    <text evidence="2">The sequence shown here is derived from an EMBL/GenBank/DDBJ whole genome shotgun (WGS) entry which is preliminary data.</text>
</comment>
<dbReference type="EC" id="1.-.-.-" evidence="2"/>